<evidence type="ECO:0000313" key="6">
    <source>
        <dbReference type="Proteomes" id="UP000006727"/>
    </source>
</evidence>
<feature type="compositionally biased region" description="Basic residues" evidence="1">
    <location>
        <begin position="125"/>
        <end position="139"/>
    </location>
</feature>
<feature type="chain" id="PRO_5033761972" evidence="3">
    <location>
        <begin position="23"/>
        <end position="276"/>
    </location>
</feature>
<dbReference type="EnsemblPlants" id="Pp3c4_6040V3.1">
    <property type="protein sequence ID" value="Pp3c4_6040V3.1"/>
    <property type="gene ID" value="Pp3c4_6040"/>
</dbReference>
<keyword evidence="3" id="KW-0732">Signal</keyword>
<dbReference type="InParanoid" id="A0A2K1KME1"/>
<evidence type="ECO:0000256" key="1">
    <source>
        <dbReference type="SAM" id="MobiDB-lite"/>
    </source>
</evidence>
<keyword evidence="2" id="KW-0472">Membrane</keyword>
<feature type="region of interest" description="Disordered" evidence="1">
    <location>
        <begin position="111"/>
        <end position="147"/>
    </location>
</feature>
<keyword evidence="2" id="KW-1133">Transmembrane helix</keyword>
<evidence type="ECO:0000256" key="2">
    <source>
        <dbReference type="SAM" id="Phobius"/>
    </source>
</evidence>
<feature type="compositionally biased region" description="Acidic residues" evidence="1">
    <location>
        <begin position="249"/>
        <end position="265"/>
    </location>
</feature>
<evidence type="ECO:0000313" key="5">
    <source>
        <dbReference type="EnsemblPlants" id="Pp3c4_6040V3.1"/>
    </source>
</evidence>
<reference evidence="4 6" key="1">
    <citation type="journal article" date="2008" name="Science">
        <title>The Physcomitrella genome reveals evolutionary insights into the conquest of land by plants.</title>
        <authorList>
            <person name="Rensing S."/>
            <person name="Lang D."/>
            <person name="Zimmer A."/>
            <person name="Terry A."/>
            <person name="Salamov A."/>
            <person name="Shapiro H."/>
            <person name="Nishiyama T."/>
            <person name="Perroud P.-F."/>
            <person name="Lindquist E."/>
            <person name="Kamisugi Y."/>
            <person name="Tanahashi T."/>
            <person name="Sakakibara K."/>
            <person name="Fujita T."/>
            <person name="Oishi K."/>
            <person name="Shin-I T."/>
            <person name="Kuroki Y."/>
            <person name="Toyoda A."/>
            <person name="Suzuki Y."/>
            <person name="Hashimoto A."/>
            <person name="Yamaguchi K."/>
            <person name="Sugano A."/>
            <person name="Kohara Y."/>
            <person name="Fujiyama A."/>
            <person name="Anterola A."/>
            <person name="Aoki S."/>
            <person name="Ashton N."/>
            <person name="Barbazuk W.B."/>
            <person name="Barker E."/>
            <person name="Bennetzen J."/>
            <person name="Bezanilla M."/>
            <person name="Blankenship R."/>
            <person name="Cho S.H."/>
            <person name="Dutcher S."/>
            <person name="Estelle M."/>
            <person name="Fawcett J.A."/>
            <person name="Gundlach H."/>
            <person name="Hanada K."/>
            <person name="Heyl A."/>
            <person name="Hicks K.A."/>
            <person name="Hugh J."/>
            <person name="Lohr M."/>
            <person name="Mayer K."/>
            <person name="Melkozernov A."/>
            <person name="Murata T."/>
            <person name="Nelson D."/>
            <person name="Pils B."/>
            <person name="Prigge M."/>
            <person name="Reiss B."/>
            <person name="Renner T."/>
            <person name="Rombauts S."/>
            <person name="Rushton P."/>
            <person name="Sanderfoot A."/>
            <person name="Schween G."/>
            <person name="Shiu S.-H."/>
            <person name="Stueber K."/>
            <person name="Theodoulou F.L."/>
            <person name="Tu H."/>
            <person name="Van de Peer Y."/>
            <person name="Verrier P.J."/>
            <person name="Waters E."/>
            <person name="Wood A."/>
            <person name="Yang L."/>
            <person name="Cove D."/>
            <person name="Cuming A."/>
            <person name="Hasebe M."/>
            <person name="Lucas S."/>
            <person name="Mishler D.B."/>
            <person name="Reski R."/>
            <person name="Grigoriev I."/>
            <person name="Quatrano R.S."/>
            <person name="Boore J.L."/>
        </authorList>
    </citation>
    <scope>NUCLEOTIDE SEQUENCE [LARGE SCALE GENOMIC DNA]</scope>
    <source>
        <strain evidence="5 6">cv. Gransden 2004</strain>
    </source>
</reference>
<feature type="compositionally biased region" description="Basic and acidic residues" evidence="1">
    <location>
        <begin position="266"/>
        <end position="276"/>
    </location>
</feature>
<organism evidence="4">
    <name type="scientific">Physcomitrium patens</name>
    <name type="common">Spreading-leaved earth moss</name>
    <name type="synonym">Physcomitrella patens</name>
    <dbReference type="NCBI Taxonomy" id="3218"/>
    <lineage>
        <taxon>Eukaryota</taxon>
        <taxon>Viridiplantae</taxon>
        <taxon>Streptophyta</taxon>
        <taxon>Embryophyta</taxon>
        <taxon>Bryophyta</taxon>
        <taxon>Bryophytina</taxon>
        <taxon>Bryopsida</taxon>
        <taxon>Funariidae</taxon>
        <taxon>Funariales</taxon>
        <taxon>Funariaceae</taxon>
        <taxon>Physcomitrium</taxon>
    </lineage>
</organism>
<protein>
    <submittedName>
        <fullName evidence="4 5">Uncharacterized protein</fullName>
    </submittedName>
</protein>
<name>A0A2K1KME1_PHYPA</name>
<dbReference type="Proteomes" id="UP000006727">
    <property type="component" value="Chromosome 4"/>
</dbReference>
<reference evidence="5" key="3">
    <citation type="submission" date="2020-12" db="UniProtKB">
        <authorList>
            <consortium name="EnsemblPlants"/>
        </authorList>
    </citation>
    <scope>IDENTIFICATION</scope>
</reference>
<feature type="transmembrane region" description="Helical" evidence="2">
    <location>
        <begin position="158"/>
        <end position="179"/>
    </location>
</feature>
<dbReference type="EMBL" id="ABEU02000004">
    <property type="protein sequence ID" value="PNR54934.1"/>
    <property type="molecule type" value="Genomic_DNA"/>
</dbReference>
<feature type="signal peptide" evidence="3">
    <location>
        <begin position="1"/>
        <end position="22"/>
    </location>
</feature>
<reference evidence="4 6" key="2">
    <citation type="journal article" date="2018" name="Plant J.">
        <title>The Physcomitrella patens chromosome-scale assembly reveals moss genome structure and evolution.</title>
        <authorList>
            <person name="Lang D."/>
            <person name="Ullrich K.K."/>
            <person name="Murat F."/>
            <person name="Fuchs J."/>
            <person name="Jenkins J."/>
            <person name="Haas F.B."/>
            <person name="Piednoel M."/>
            <person name="Gundlach H."/>
            <person name="Van Bel M."/>
            <person name="Meyberg R."/>
            <person name="Vives C."/>
            <person name="Morata J."/>
            <person name="Symeonidi A."/>
            <person name="Hiss M."/>
            <person name="Muchero W."/>
            <person name="Kamisugi Y."/>
            <person name="Saleh O."/>
            <person name="Blanc G."/>
            <person name="Decker E.L."/>
            <person name="van Gessel N."/>
            <person name="Grimwood J."/>
            <person name="Hayes R.D."/>
            <person name="Graham S.W."/>
            <person name="Gunter L.E."/>
            <person name="McDaniel S.F."/>
            <person name="Hoernstein S.N.W."/>
            <person name="Larsson A."/>
            <person name="Li F.W."/>
            <person name="Perroud P.F."/>
            <person name="Phillips J."/>
            <person name="Ranjan P."/>
            <person name="Rokshar D.S."/>
            <person name="Rothfels C.J."/>
            <person name="Schneider L."/>
            <person name="Shu S."/>
            <person name="Stevenson D.W."/>
            <person name="Thummler F."/>
            <person name="Tillich M."/>
            <person name="Villarreal Aguilar J.C."/>
            <person name="Widiez T."/>
            <person name="Wong G.K."/>
            <person name="Wymore A."/>
            <person name="Zhang Y."/>
            <person name="Zimmer A.D."/>
            <person name="Quatrano R.S."/>
            <person name="Mayer K.F.X."/>
            <person name="Goodstein D."/>
            <person name="Casacuberta J.M."/>
            <person name="Vandepoele K."/>
            <person name="Reski R."/>
            <person name="Cuming A.C."/>
            <person name="Tuskan G.A."/>
            <person name="Maumus F."/>
            <person name="Salse J."/>
            <person name="Schmutz J."/>
            <person name="Rensing S.A."/>
        </authorList>
    </citation>
    <scope>NUCLEOTIDE SEQUENCE [LARGE SCALE GENOMIC DNA]</scope>
    <source>
        <strain evidence="5 6">cv. Gransden 2004</strain>
    </source>
</reference>
<dbReference type="Gramene" id="Pp3c4_6040V3.1">
    <property type="protein sequence ID" value="Pp3c4_6040V3.1"/>
    <property type="gene ID" value="Pp3c4_6040"/>
</dbReference>
<dbReference type="PaxDb" id="3218-PP1S337_45V6.1"/>
<proteinExistence type="predicted"/>
<keyword evidence="6" id="KW-1185">Reference proteome</keyword>
<evidence type="ECO:0000313" key="4">
    <source>
        <dbReference type="EMBL" id="PNR54934.1"/>
    </source>
</evidence>
<accession>A0A2K1KME1</accession>
<sequence length="276" mass="31509">MYWNSMMMNLSLIVVTVMRSRSSGEYRRTSPELKNSAPLNSRRPCADTEKMRPQWIFQQHRAMDETYFIRLGVMETIRRLPEKKKGLLLRETHLYRIHPLAPVARGIREPAEPVVEPSTSGVSARQRRRRGEALKKHRSTSTTPQQALDRASHVRPGAMAISIVLIPLYIGFLIVLCSAPLADFRVVFFADGSPAKYEASVADEFGIDEGPATFTMQDHLNFLRERELERRRTSGTATGSMEASHRLESDEEDEPLSEEDYDDSQANERLHFSPFT</sequence>
<dbReference type="AlphaFoldDB" id="A0A2K1KME1"/>
<keyword evidence="2" id="KW-0812">Transmembrane</keyword>
<feature type="region of interest" description="Disordered" evidence="1">
    <location>
        <begin position="25"/>
        <end position="45"/>
    </location>
</feature>
<feature type="region of interest" description="Disordered" evidence="1">
    <location>
        <begin position="226"/>
        <end position="276"/>
    </location>
</feature>
<gene>
    <name evidence="4" type="ORF">PHYPA_005827</name>
</gene>
<evidence type="ECO:0000256" key="3">
    <source>
        <dbReference type="SAM" id="SignalP"/>
    </source>
</evidence>